<keyword evidence="11" id="KW-0418">Kinase</keyword>
<dbReference type="InterPro" id="IPR012259">
    <property type="entry name" value="DHFR"/>
</dbReference>
<dbReference type="FunFam" id="3.40.430.10:FF:000001">
    <property type="entry name" value="Dihydrofolate reductase"/>
    <property type="match status" value="1"/>
</dbReference>
<evidence type="ECO:0000259" key="10">
    <source>
        <dbReference type="PROSITE" id="PS51330"/>
    </source>
</evidence>
<evidence type="ECO:0000256" key="8">
    <source>
        <dbReference type="PIRNR" id="PIRNR000194"/>
    </source>
</evidence>
<dbReference type="GO" id="GO:0005829">
    <property type="term" value="C:cytosol"/>
    <property type="evidence" value="ECO:0007669"/>
    <property type="project" value="TreeGrafter"/>
</dbReference>
<dbReference type="HOGENOM" id="CLU_043966_5_1_6"/>
<keyword evidence="4 8" id="KW-0554">One-carbon metabolism</keyword>
<dbReference type="Gene3D" id="3.40.430.10">
    <property type="entry name" value="Dihydrofolate Reductase, subunit A"/>
    <property type="match status" value="1"/>
</dbReference>
<sequence length="188" mass="20989">METHLKKARENNEYLQRVVRSAMIVSLIAALDRYRAIGRDNGLPWHLPDDLKRFKALTLGRPVLMGRKTAHSLGRPLPGRTNLVLTRSGHVPFSEMRAVDSLDAAIVQAAAEGADTLSVIGGGELYALTLPHANAMYLTHVDVAVAGADTYFPIFDAVDWEIKKREPHQGDGRHAYPFTFIDYCRRLR</sequence>
<comment type="function">
    <text evidence="7 8">Key enzyme in folate metabolism. Catalyzes an essential reaction for de novo glycine and purine synthesis, and for DNA precursor synthesis.</text>
</comment>
<dbReference type="EMBL" id="CP006696">
    <property type="protein sequence ID" value="AIC10492.1"/>
    <property type="molecule type" value="Genomic_DNA"/>
</dbReference>
<feature type="domain" description="DHFR" evidence="10">
    <location>
        <begin position="24"/>
        <end position="185"/>
    </location>
</feature>
<dbReference type="GO" id="GO:0006730">
    <property type="term" value="P:one-carbon metabolic process"/>
    <property type="evidence" value="ECO:0007669"/>
    <property type="project" value="UniProtKB-KW"/>
</dbReference>
<dbReference type="GO" id="GO:0046655">
    <property type="term" value="P:folic acid metabolic process"/>
    <property type="evidence" value="ECO:0007669"/>
    <property type="project" value="TreeGrafter"/>
</dbReference>
<accession>A0A060HC42</accession>
<evidence type="ECO:0000313" key="12">
    <source>
        <dbReference type="Proteomes" id="UP000027215"/>
    </source>
</evidence>
<dbReference type="GO" id="GO:0046452">
    <property type="term" value="P:dihydrofolate metabolic process"/>
    <property type="evidence" value="ECO:0007669"/>
    <property type="project" value="TreeGrafter"/>
</dbReference>
<organism evidence="11 12">
    <name type="scientific">Xylella fastidiosa subsp. sandyi Ann-1</name>
    <dbReference type="NCBI Taxonomy" id="155920"/>
    <lineage>
        <taxon>Bacteria</taxon>
        <taxon>Pseudomonadati</taxon>
        <taxon>Pseudomonadota</taxon>
        <taxon>Gammaproteobacteria</taxon>
        <taxon>Lysobacterales</taxon>
        <taxon>Lysobacteraceae</taxon>
        <taxon>Xylella</taxon>
    </lineage>
</organism>
<dbReference type="KEGG" id="xfs:D934_10910"/>
<dbReference type="GO" id="GO:0004146">
    <property type="term" value="F:dihydrofolate reductase activity"/>
    <property type="evidence" value="ECO:0007669"/>
    <property type="project" value="UniProtKB-EC"/>
</dbReference>
<keyword evidence="11" id="KW-0808">Transferase</keyword>
<keyword evidence="5 8" id="KW-0521">NADP</keyword>
<comment type="pathway">
    <text evidence="1 8">Cofactor biosynthesis; tetrahydrofolate biosynthesis; 5,6,7,8-tetrahydrofolate from 7,8-dihydrofolate: step 1/1.</text>
</comment>
<comment type="catalytic activity">
    <reaction evidence="8">
        <text>(6S)-5,6,7,8-tetrahydrofolate + NADP(+) = 7,8-dihydrofolate + NADPH + H(+)</text>
        <dbReference type="Rhea" id="RHEA:15009"/>
        <dbReference type="ChEBI" id="CHEBI:15378"/>
        <dbReference type="ChEBI" id="CHEBI:57451"/>
        <dbReference type="ChEBI" id="CHEBI:57453"/>
        <dbReference type="ChEBI" id="CHEBI:57783"/>
        <dbReference type="ChEBI" id="CHEBI:58349"/>
        <dbReference type="EC" id="1.5.1.3"/>
    </reaction>
</comment>
<evidence type="ECO:0000256" key="6">
    <source>
        <dbReference type="ARBA" id="ARBA00023002"/>
    </source>
</evidence>
<evidence type="ECO:0000256" key="3">
    <source>
        <dbReference type="ARBA" id="ARBA00012856"/>
    </source>
</evidence>
<protein>
    <recommendedName>
        <fullName evidence="3 8">Dihydrofolate reductase</fullName>
        <ecNumber evidence="3 8">1.5.1.3</ecNumber>
    </recommendedName>
</protein>
<dbReference type="SUPFAM" id="SSF53597">
    <property type="entry name" value="Dihydrofolate reductase-like"/>
    <property type="match status" value="1"/>
</dbReference>
<evidence type="ECO:0000256" key="9">
    <source>
        <dbReference type="RuleBase" id="RU004474"/>
    </source>
</evidence>
<evidence type="ECO:0000256" key="2">
    <source>
        <dbReference type="ARBA" id="ARBA00009539"/>
    </source>
</evidence>
<gene>
    <name evidence="11" type="ORF">D934_10910</name>
</gene>
<reference evidence="11 12" key="1">
    <citation type="submission" date="2013-08" db="EMBL/GenBank/DDBJ databases">
        <authorList>
            <person name="Stouthamer R."/>
            <person name="Nunney L."/>
        </authorList>
    </citation>
    <scope>NUCLEOTIDE SEQUENCE [LARGE SCALE GENOMIC DNA]</scope>
    <source>
        <strain evidence="12">ann-1</strain>
    </source>
</reference>
<evidence type="ECO:0000256" key="1">
    <source>
        <dbReference type="ARBA" id="ARBA00004903"/>
    </source>
</evidence>
<name>A0A060HC42_XYLFS</name>
<dbReference type="PROSITE" id="PS51330">
    <property type="entry name" value="DHFR_2"/>
    <property type="match status" value="1"/>
</dbReference>
<dbReference type="AlphaFoldDB" id="A0A060HC42"/>
<dbReference type="InterPro" id="IPR024072">
    <property type="entry name" value="DHFR-like_dom_sf"/>
</dbReference>
<dbReference type="UniPathway" id="UPA00077">
    <property type="reaction ID" value="UER00158"/>
</dbReference>
<dbReference type="GO" id="GO:0016301">
    <property type="term" value="F:kinase activity"/>
    <property type="evidence" value="ECO:0007669"/>
    <property type="project" value="UniProtKB-KW"/>
</dbReference>
<dbReference type="GO" id="GO:0046654">
    <property type="term" value="P:tetrahydrofolate biosynthetic process"/>
    <property type="evidence" value="ECO:0007669"/>
    <property type="project" value="UniProtKB-UniPathway"/>
</dbReference>
<dbReference type="CDD" id="cd00209">
    <property type="entry name" value="DHFR"/>
    <property type="match status" value="1"/>
</dbReference>
<evidence type="ECO:0000256" key="5">
    <source>
        <dbReference type="ARBA" id="ARBA00022857"/>
    </source>
</evidence>
<evidence type="ECO:0000256" key="4">
    <source>
        <dbReference type="ARBA" id="ARBA00022563"/>
    </source>
</evidence>
<dbReference type="PATRIC" id="fig|155920.8.peg.2555"/>
<dbReference type="Proteomes" id="UP000027215">
    <property type="component" value="Chromosome"/>
</dbReference>
<dbReference type="InterPro" id="IPR001796">
    <property type="entry name" value="DHFR_dom"/>
</dbReference>
<dbReference type="PRINTS" id="PR00070">
    <property type="entry name" value="DHFR"/>
</dbReference>
<dbReference type="PROSITE" id="PS00075">
    <property type="entry name" value="DHFR_1"/>
    <property type="match status" value="1"/>
</dbReference>
<dbReference type="GO" id="GO:0070401">
    <property type="term" value="F:NADP+ binding"/>
    <property type="evidence" value="ECO:0007669"/>
    <property type="project" value="UniProtKB-ARBA"/>
</dbReference>
<evidence type="ECO:0000313" key="11">
    <source>
        <dbReference type="EMBL" id="AIC10492.1"/>
    </source>
</evidence>
<proteinExistence type="inferred from homology"/>
<dbReference type="EC" id="1.5.1.3" evidence="3 8"/>
<comment type="similarity">
    <text evidence="2 8 9">Belongs to the dihydrofolate reductase family.</text>
</comment>
<dbReference type="Pfam" id="PF00186">
    <property type="entry name" value="DHFR_1"/>
    <property type="match status" value="1"/>
</dbReference>
<keyword evidence="6 8" id="KW-0560">Oxidoreductase</keyword>
<dbReference type="PANTHER" id="PTHR48069">
    <property type="entry name" value="DIHYDROFOLATE REDUCTASE"/>
    <property type="match status" value="1"/>
</dbReference>
<dbReference type="PIRSF" id="PIRSF000194">
    <property type="entry name" value="DHFR"/>
    <property type="match status" value="1"/>
</dbReference>
<evidence type="ECO:0000256" key="7">
    <source>
        <dbReference type="ARBA" id="ARBA00025067"/>
    </source>
</evidence>
<dbReference type="InterPro" id="IPR017925">
    <property type="entry name" value="DHFR_CS"/>
</dbReference>
<dbReference type="PANTHER" id="PTHR48069:SF3">
    <property type="entry name" value="DIHYDROFOLATE REDUCTASE"/>
    <property type="match status" value="1"/>
</dbReference>